<feature type="domain" description="D-isomer specific 2-hydroxyacid dehydrogenase NAD-binding" evidence="3">
    <location>
        <begin position="99"/>
        <end position="266"/>
    </location>
</feature>
<evidence type="ECO:0000256" key="2">
    <source>
        <dbReference type="ARBA" id="ARBA00023027"/>
    </source>
</evidence>
<dbReference type="InterPro" id="IPR029753">
    <property type="entry name" value="D-isomer_DH_CS"/>
</dbReference>
<dbReference type="Gene3D" id="3.40.50.720">
    <property type="entry name" value="NAD(P)-binding Rossmann-like Domain"/>
    <property type="match status" value="2"/>
</dbReference>
<dbReference type="InterPro" id="IPR029752">
    <property type="entry name" value="D-isomer_DH_CS1"/>
</dbReference>
<dbReference type="SUPFAM" id="SSF51735">
    <property type="entry name" value="NAD(P)-binding Rossmann-fold domains"/>
    <property type="match status" value="1"/>
</dbReference>
<sequence length="300" mass="32262">MSKIVAWTQWSDLSVPDGVTLHSPKDFPLDTSDLSLINFYVPSYMGGATALSYAAKMDNLSVLQMPNAGYDDALAYVRPGLTLCNASGVHDASTAELAVGLALASRRGFPEFIRDQVAGTWNHRRFTSLSDSKIGVIGFGSIGKQVVKNLSGFDVSVTSFSKSGRDGSIKIDELDKHLPNLDIVILILPLTDESRHMFNKERLAKMKDGALLINVARGPIIETDALITELNSGRLHAALDVTDPEPLPAGHPLWSAKNLLLVPHVGGNSTAFEPRGRKLVESQLALLAQGKPLNNIVAQG</sequence>
<dbReference type="CDD" id="cd12166">
    <property type="entry name" value="2-Hacid_dh_7"/>
    <property type="match status" value="1"/>
</dbReference>
<keyword evidence="1" id="KW-0560">Oxidoreductase</keyword>
<dbReference type="InterPro" id="IPR036291">
    <property type="entry name" value="NAD(P)-bd_dom_sf"/>
</dbReference>
<dbReference type="PANTHER" id="PTHR43333:SF1">
    <property type="entry name" value="D-ISOMER SPECIFIC 2-HYDROXYACID DEHYDROGENASE NAD-BINDING DOMAIN-CONTAINING PROTEIN"/>
    <property type="match status" value="1"/>
</dbReference>
<dbReference type="PROSITE" id="PS00065">
    <property type="entry name" value="D_2_HYDROXYACID_DH_1"/>
    <property type="match status" value="1"/>
</dbReference>
<dbReference type="Pfam" id="PF02826">
    <property type="entry name" value="2-Hacid_dh_C"/>
    <property type="match status" value="1"/>
</dbReference>
<name>A0A6J6GN04_9ZZZZ</name>
<proteinExistence type="predicted"/>
<dbReference type="PANTHER" id="PTHR43333">
    <property type="entry name" value="2-HACID_DH_C DOMAIN-CONTAINING PROTEIN"/>
    <property type="match status" value="1"/>
</dbReference>
<dbReference type="EMBL" id="CAEZUQ010000019">
    <property type="protein sequence ID" value="CAB4602671.1"/>
    <property type="molecule type" value="Genomic_DNA"/>
</dbReference>
<dbReference type="AlphaFoldDB" id="A0A6J6GN04"/>
<accession>A0A6J6GN04</accession>
<reference evidence="4" key="1">
    <citation type="submission" date="2020-05" db="EMBL/GenBank/DDBJ databases">
        <authorList>
            <person name="Chiriac C."/>
            <person name="Salcher M."/>
            <person name="Ghai R."/>
            <person name="Kavagutti S V."/>
        </authorList>
    </citation>
    <scope>NUCLEOTIDE SEQUENCE</scope>
</reference>
<evidence type="ECO:0000259" key="3">
    <source>
        <dbReference type="Pfam" id="PF02826"/>
    </source>
</evidence>
<dbReference type="InterPro" id="IPR006140">
    <property type="entry name" value="D-isomer_DH_NAD-bd"/>
</dbReference>
<evidence type="ECO:0000313" key="4">
    <source>
        <dbReference type="EMBL" id="CAB4602671.1"/>
    </source>
</evidence>
<dbReference type="GO" id="GO:0016491">
    <property type="term" value="F:oxidoreductase activity"/>
    <property type="evidence" value="ECO:0007669"/>
    <property type="project" value="UniProtKB-KW"/>
</dbReference>
<organism evidence="4">
    <name type="scientific">freshwater metagenome</name>
    <dbReference type="NCBI Taxonomy" id="449393"/>
    <lineage>
        <taxon>unclassified sequences</taxon>
        <taxon>metagenomes</taxon>
        <taxon>ecological metagenomes</taxon>
    </lineage>
</organism>
<evidence type="ECO:0000256" key="1">
    <source>
        <dbReference type="ARBA" id="ARBA00023002"/>
    </source>
</evidence>
<gene>
    <name evidence="4" type="ORF">UFOPK1842_00273</name>
</gene>
<dbReference type="PROSITE" id="PS00671">
    <property type="entry name" value="D_2_HYDROXYACID_DH_3"/>
    <property type="match status" value="1"/>
</dbReference>
<protein>
    <submittedName>
        <fullName evidence="4">Unannotated protein</fullName>
    </submittedName>
</protein>
<keyword evidence="2" id="KW-0520">NAD</keyword>
<dbReference type="GO" id="GO:0051287">
    <property type="term" value="F:NAD binding"/>
    <property type="evidence" value="ECO:0007669"/>
    <property type="project" value="InterPro"/>
</dbReference>